<protein>
    <submittedName>
        <fullName evidence="8">Predicted integral membrane protein</fullName>
    </submittedName>
</protein>
<dbReference type="eggNOG" id="COG2898">
    <property type="taxonomic scope" value="Bacteria"/>
</dbReference>
<feature type="transmembrane region" description="Helical" evidence="7">
    <location>
        <begin position="400"/>
        <end position="416"/>
    </location>
</feature>
<dbReference type="AlphaFoldDB" id="Q1MRL4"/>
<keyword evidence="5 7" id="KW-1133">Transmembrane helix</keyword>
<keyword evidence="4 7" id="KW-0812">Transmembrane</keyword>
<dbReference type="InterPro" id="IPR022791">
    <property type="entry name" value="L-PG_synthase/AglD"/>
</dbReference>
<dbReference type="GO" id="GO:0005886">
    <property type="term" value="C:plasma membrane"/>
    <property type="evidence" value="ECO:0007669"/>
    <property type="project" value="UniProtKB-SubCell"/>
</dbReference>
<dbReference type="eggNOG" id="COG0392">
    <property type="taxonomic scope" value="Bacteria"/>
</dbReference>
<gene>
    <name evidence="8" type="ordered locus">LI0306</name>
</gene>
<accession>Q1MRL4</accession>
<keyword evidence="6 7" id="KW-0472">Membrane</keyword>
<keyword evidence="9" id="KW-1185">Reference proteome</keyword>
<keyword evidence="2" id="KW-1003">Cell membrane</keyword>
<evidence type="ECO:0000256" key="7">
    <source>
        <dbReference type="SAM" id="Phobius"/>
    </source>
</evidence>
<dbReference type="InterPro" id="IPR051211">
    <property type="entry name" value="PG_lysyltransferase"/>
</dbReference>
<dbReference type="KEGG" id="lip:LI0306"/>
<dbReference type="PANTHER" id="PTHR34697:SF2">
    <property type="entry name" value="PHOSPHATIDYLGLYCEROL LYSYLTRANSFERASE"/>
    <property type="match status" value="1"/>
</dbReference>
<dbReference type="Proteomes" id="UP000002430">
    <property type="component" value="Chromosome"/>
</dbReference>
<evidence type="ECO:0000256" key="1">
    <source>
        <dbReference type="ARBA" id="ARBA00004651"/>
    </source>
</evidence>
<dbReference type="Pfam" id="PF03706">
    <property type="entry name" value="LPG_synthase_TM"/>
    <property type="match status" value="1"/>
</dbReference>
<feature type="transmembrane region" description="Helical" evidence="7">
    <location>
        <begin position="12"/>
        <end position="33"/>
    </location>
</feature>
<feature type="transmembrane region" description="Helical" evidence="7">
    <location>
        <begin position="455"/>
        <end position="477"/>
    </location>
</feature>
<dbReference type="STRING" id="363253.LI0306"/>
<feature type="transmembrane region" description="Helical" evidence="7">
    <location>
        <begin position="53"/>
        <end position="78"/>
    </location>
</feature>
<reference evidence="8 9" key="1">
    <citation type="submission" date="2005-11" db="EMBL/GenBank/DDBJ databases">
        <title>The complete genome sequence of Lawsonia intracellularis: the causative agent of proliferative enteropathy.</title>
        <authorList>
            <person name="Kaur K."/>
            <person name="Zhang Q."/>
            <person name="Beckler D."/>
            <person name="Munir S."/>
            <person name="Li L."/>
            <person name="Kinsley K."/>
            <person name="Herron L."/>
            <person name="Peterson A."/>
            <person name="May B."/>
            <person name="Singh S."/>
            <person name="Gebhart C."/>
            <person name="Kapur V."/>
        </authorList>
    </citation>
    <scope>NUCLEOTIDE SEQUENCE [LARGE SCALE GENOMIC DNA]</scope>
    <source>
        <strain evidence="8 9">PHE/MN1-00</strain>
    </source>
</reference>
<evidence type="ECO:0000256" key="3">
    <source>
        <dbReference type="ARBA" id="ARBA00022679"/>
    </source>
</evidence>
<keyword evidence="3" id="KW-0808">Transferase</keyword>
<dbReference type="RefSeq" id="WP_011526391.1">
    <property type="nucleotide sequence ID" value="NC_008011.1"/>
</dbReference>
<dbReference type="EMBL" id="AM180252">
    <property type="protein sequence ID" value="CAJ54362.1"/>
    <property type="molecule type" value="Genomic_DNA"/>
</dbReference>
<evidence type="ECO:0000313" key="9">
    <source>
        <dbReference type="Proteomes" id="UP000002430"/>
    </source>
</evidence>
<evidence type="ECO:0000313" key="8">
    <source>
        <dbReference type="EMBL" id="CAJ54362.1"/>
    </source>
</evidence>
<feature type="transmembrane region" description="Helical" evidence="7">
    <location>
        <begin position="245"/>
        <end position="275"/>
    </location>
</feature>
<feature type="transmembrane region" description="Helical" evidence="7">
    <location>
        <begin position="497"/>
        <end position="516"/>
    </location>
</feature>
<feature type="transmembrane region" description="Helical" evidence="7">
    <location>
        <begin position="131"/>
        <end position="154"/>
    </location>
</feature>
<organism evidence="8 9">
    <name type="scientific">Lawsonia intracellularis (strain PHE/MN1-00)</name>
    <dbReference type="NCBI Taxonomy" id="363253"/>
    <lineage>
        <taxon>Bacteria</taxon>
        <taxon>Pseudomonadati</taxon>
        <taxon>Thermodesulfobacteriota</taxon>
        <taxon>Desulfovibrionia</taxon>
        <taxon>Desulfovibrionales</taxon>
        <taxon>Desulfovibrionaceae</taxon>
        <taxon>Lawsonia</taxon>
    </lineage>
</organism>
<feature type="transmembrane region" description="Helical" evidence="7">
    <location>
        <begin position="365"/>
        <end position="388"/>
    </location>
</feature>
<comment type="subcellular location">
    <subcellularLocation>
        <location evidence="1">Cell membrane</location>
        <topology evidence="1">Multi-pass membrane protein</topology>
    </subcellularLocation>
</comment>
<feature type="transmembrane region" description="Helical" evidence="7">
    <location>
        <begin position="327"/>
        <end position="353"/>
    </location>
</feature>
<name>Q1MRL4_LAWIP</name>
<evidence type="ECO:0000256" key="4">
    <source>
        <dbReference type="ARBA" id="ARBA00022692"/>
    </source>
</evidence>
<dbReference type="OrthoDB" id="145485at2"/>
<dbReference type="GO" id="GO:0055091">
    <property type="term" value="P:phospholipid homeostasis"/>
    <property type="evidence" value="ECO:0007669"/>
    <property type="project" value="TreeGrafter"/>
</dbReference>
<proteinExistence type="predicted"/>
<feature type="transmembrane region" description="Helical" evidence="7">
    <location>
        <begin position="208"/>
        <end position="233"/>
    </location>
</feature>
<evidence type="ECO:0000256" key="5">
    <source>
        <dbReference type="ARBA" id="ARBA00022989"/>
    </source>
</evidence>
<evidence type="ECO:0000256" key="2">
    <source>
        <dbReference type="ARBA" id="ARBA00022475"/>
    </source>
</evidence>
<feature type="transmembrane region" description="Helical" evidence="7">
    <location>
        <begin position="90"/>
        <end position="111"/>
    </location>
</feature>
<dbReference type="GO" id="GO:0016755">
    <property type="term" value="F:aminoacyltransferase activity"/>
    <property type="evidence" value="ECO:0007669"/>
    <property type="project" value="TreeGrafter"/>
</dbReference>
<evidence type="ECO:0000256" key="6">
    <source>
        <dbReference type="ARBA" id="ARBA00023136"/>
    </source>
</evidence>
<dbReference type="HOGENOM" id="CLU_037305_0_0_7"/>
<sequence>MLKDIVRIIKKMTHTMGIMLVACIFIGAVYLLYREVSKYSFSELKMSVESISYWSLFLSALLAILNYIILVGYDWLALKGIHKRLPLKKVALVSFVGQAVSYNFGALLGGSTIRYRLYSSWGFSPMEIVKLVLMLAITFWVGAFGLAGLIFMFVPPAIPPELAVYFPTEDIRPLGVVLFALAAGYLFICKLIHKPVHIFGKEFSFPPFNIAIAQAVVASADLVAASACLYVLLPEDAGISFIQFLPTYLMAMVAVVLTHVPGGAGVLEIVVIHLTNTTPQAILAALLCFRVIYYLIPLIIAAAMYLMYEVNQQTQENIKFLNKMGRYIRIHIPTITSVIIFTTGIMLCFMAVFPVRYYNMKLLEMLLPVWMIELGGIITGVVSIFLFFFSIGLKYKRKYILYYTLVLLLIGCVSVLTSTLNFFITGFLIILIVLLICIKKYFYIKSSIWKIHFNIRWIITSFCIVICAAGLGFSLRHIDVTNIRWLAFVYFKDGHKLIHILFSECVIIGILLLKYIQIHYMKKVRKK</sequence>
<dbReference type="PROSITE" id="PS51257">
    <property type="entry name" value="PROKAR_LIPOPROTEIN"/>
    <property type="match status" value="1"/>
</dbReference>
<feature type="transmembrane region" description="Helical" evidence="7">
    <location>
        <begin position="174"/>
        <end position="193"/>
    </location>
</feature>
<feature type="transmembrane region" description="Helical" evidence="7">
    <location>
        <begin position="281"/>
        <end position="306"/>
    </location>
</feature>
<dbReference type="PANTHER" id="PTHR34697">
    <property type="entry name" value="PHOSPHATIDYLGLYCEROL LYSYLTRANSFERASE"/>
    <property type="match status" value="1"/>
</dbReference>
<feature type="transmembrane region" description="Helical" evidence="7">
    <location>
        <begin position="422"/>
        <end position="443"/>
    </location>
</feature>